<feature type="compositionally biased region" description="Polar residues" evidence="2">
    <location>
        <begin position="364"/>
        <end position="376"/>
    </location>
</feature>
<accession>A0A1B7P866</accession>
<organism evidence="3 4">
    <name type="scientific">Emergomyces africanus</name>
    <dbReference type="NCBI Taxonomy" id="1955775"/>
    <lineage>
        <taxon>Eukaryota</taxon>
        <taxon>Fungi</taxon>
        <taxon>Dikarya</taxon>
        <taxon>Ascomycota</taxon>
        <taxon>Pezizomycotina</taxon>
        <taxon>Eurotiomycetes</taxon>
        <taxon>Eurotiomycetidae</taxon>
        <taxon>Onygenales</taxon>
        <taxon>Ajellomycetaceae</taxon>
        <taxon>Emergomyces</taxon>
    </lineage>
</organism>
<feature type="coiled-coil region" evidence="1">
    <location>
        <begin position="250"/>
        <end position="277"/>
    </location>
</feature>
<dbReference type="Proteomes" id="UP000091918">
    <property type="component" value="Unassembled WGS sequence"/>
</dbReference>
<evidence type="ECO:0000313" key="4">
    <source>
        <dbReference type="Proteomes" id="UP000091918"/>
    </source>
</evidence>
<keyword evidence="4" id="KW-1185">Reference proteome</keyword>
<dbReference type="OrthoDB" id="4188629at2759"/>
<comment type="caution">
    <text evidence="3">The sequence shown here is derived from an EMBL/GenBank/DDBJ whole genome shotgun (WGS) entry which is preliminary data.</text>
</comment>
<sequence length="398" mass="46742">MVMIGQAGRRETLQEEAEAYRALVEDGGRPSHPFNIPGEIHKNPGEFRELLSFWDGGARAEPELLFRRQRSRWKDFRKFQQFIRERNTDDERIIYIYSGHAHGEQKLWTNFINYRQRLAGEEGLFPIYARAMKARLLKHGFTRTFQLDEDPTGQDLLTTWIEYLGYEYWWYDRFAISDCQQKLFDRKWKDVIDSQVLEPSETHESVRGFGLRLLLRNELEQSQEAVKIAKSIVILTQEAISDSQNLGYPLKEFERKLQEAQSELAAAEKKCAFRERRSKVVDDFFRGTANYYISRDYAERHTILLRWILEQFPMVELEMKQFDTVVNTPNDEGKLKKLDQTAQLSSREGPRDQEINIEHLTALDCQTPTATPSQGNKGPKRSHDIANNEEQSSKRPRR</sequence>
<proteinExistence type="predicted"/>
<protein>
    <submittedName>
        <fullName evidence="3">Uncharacterized protein</fullName>
    </submittedName>
</protein>
<keyword evidence="1" id="KW-0175">Coiled coil</keyword>
<gene>
    <name evidence="3" type="ORF">ACJ72_00386</name>
</gene>
<dbReference type="STRING" id="1658172.A0A1B7P866"/>
<feature type="region of interest" description="Disordered" evidence="2">
    <location>
        <begin position="328"/>
        <end position="398"/>
    </location>
</feature>
<reference evidence="3 4" key="1">
    <citation type="submission" date="2015-07" db="EMBL/GenBank/DDBJ databases">
        <title>Emmonsia species relationships and genome sequence.</title>
        <authorList>
            <person name="Cuomo C.A."/>
            <person name="Schwartz I.S."/>
            <person name="Kenyon C."/>
            <person name="de Hoog G.S."/>
            <person name="Govender N.P."/>
            <person name="Botha A."/>
            <person name="Moreno L."/>
            <person name="de Vries M."/>
            <person name="Munoz J.F."/>
            <person name="Stielow J.B."/>
        </authorList>
    </citation>
    <scope>NUCLEOTIDE SEQUENCE [LARGE SCALE GENOMIC DNA]</scope>
    <source>
        <strain evidence="3 4">CBS 136260</strain>
    </source>
</reference>
<dbReference type="EMBL" id="LGUA01000020">
    <property type="protein sequence ID" value="OAX85226.1"/>
    <property type="molecule type" value="Genomic_DNA"/>
</dbReference>
<feature type="compositionally biased region" description="Basic and acidic residues" evidence="2">
    <location>
        <begin position="348"/>
        <end position="357"/>
    </location>
</feature>
<evidence type="ECO:0000256" key="1">
    <source>
        <dbReference type="SAM" id="Coils"/>
    </source>
</evidence>
<name>A0A1B7P866_9EURO</name>
<evidence type="ECO:0000313" key="3">
    <source>
        <dbReference type="EMBL" id="OAX85226.1"/>
    </source>
</evidence>
<dbReference type="AlphaFoldDB" id="A0A1B7P866"/>
<evidence type="ECO:0000256" key="2">
    <source>
        <dbReference type="SAM" id="MobiDB-lite"/>
    </source>
</evidence>